<dbReference type="EMBL" id="MPUH01000418">
    <property type="protein sequence ID" value="OMJ80565.1"/>
    <property type="molecule type" value="Genomic_DNA"/>
</dbReference>
<proteinExistence type="predicted"/>
<dbReference type="OrthoDB" id="326984at2759"/>
<feature type="coiled-coil region" evidence="1">
    <location>
        <begin position="491"/>
        <end position="619"/>
    </location>
</feature>
<feature type="coiled-coil region" evidence="1">
    <location>
        <begin position="168"/>
        <end position="428"/>
    </location>
</feature>
<keyword evidence="3" id="KW-1185">Reference proteome</keyword>
<dbReference type="Proteomes" id="UP000187209">
    <property type="component" value="Unassembled WGS sequence"/>
</dbReference>
<comment type="caution">
    <text evidence="2">The sequence shown here is derived from an EMBL/GenBank/DDBJ whole genome shotgun (WGS) entry which is preliminary data.</text>
</comment>
<name>A0A1R2BVF7_9CILI</name>
<feature type="coiled-coil region" evidence="1">
    <location>
        <begin position="15"/>
        <end position="94"/>
    </location>
</feature>
<gene>
    <name evidence="2" type="ORF">SteCoe_19162</name>
</gene>
<reference evidence="2 3" key="1">
    <citation type="submission" date="2016-11" db="EMBL/GenBank/DDBJ databases">
        <title>The macronuclear genome of Stentor coeruleus: a giant cell with tiny introns.</title>
        <authorList>
            <person name="Slabodnick M."/>
            <person name="Ruby J.G."/>
            <person name="Reiff S.B."/>
            <person name="Swart E.C."/>
            <person name="Gosai S."/>
            <person name="Prabakaran S."/>
            <person name="Witkowska E."/>
            <person name="Larue G.E."/>
            <person name="Fisher S."/>
            <person name="Freeman R.M."/>
            <person name="Gunawardena J."/>
            <person name="Chu W."/>
            <person name="Stover N.A."/>
            <person name="Gregory B.D."/>
            <person name="Nowacki M."/>
            <person name="Derisi J."/>
            <person name="Roy S.W."/>
            <person name="Marshall W.F."/>
            <person name="Sood P."/>
        </authorList>
    </citation>
    <scope>NUCLEOTIDE SEQUENCE [LARGE SCALE GENOMIC DNA]</scope>
    <source>
        <strain evidence="2">WM001</strain>
    </source>
</reference>
<dbReference type="AlphaFoldDB" id="A0A1R2BVF7"/>
<sequence length="633" mass="74854">MQTEPSLSLSNYDWREELNKERKKNDELNTFLKNQERNYQKLIGELKTQIQAEQKKCSSLEGSLQKVPYSMEQVIDLQSQLKQAELRQKALVEEFKQKAFEIEVQHKEALSKTMTKELSAFKDYAINEITEKEKIIIEQKLILDKSESTIQSLAQDVDYFQSLVITEKQKVKYEIEEYKEKIQELEDELLELRQKRDDAKTFHTRSQDEALKNEKTDDENRKLKLFMENLQEELELRTADLRNAEKKINQLKDSRQELAVTIEKLENRIEQLMQEKDEIAKGLQSKEETIHLLEEEMYSNAEGIDEKYKSDLEIVNTKCKRLEKKLREMEQSYEDQLEEKMGLIAMGQININDLNRKLVQMEKDKDGVYEKFQKALKEIQEFDSRLEESKRLNMKDNEKYKEKLVEKITSLKNEREELRMKINELQEMSFSRVSMIEPGGSLFDEFQQLPEGRYSRISLKAPGFEDTKRIEGLISQLAEKETTLRNLWTEKVSLESNQKEVMMENKNLQQELSMAIRHSQNLSQELELAKWELDNLRSSEDSKLDKGKILVLESEKELLKAEISRLETELMLSKENWGELNNGLTRDLLESQTVTAQAKSELIRLREEYENMMSVAKEKSMHTKKKSWFGRRN</sequence>
<organism evidence="2 3">
    <name type="scientific">Stentor coeruleus</name>
    <dbReference type="NCBI Taxonomy" id="5963"/>
    <lineage>
        <taxon>Eukaryota</taxon>
        <taxon>Sar</taxon>
        <taxon>Alveolata</taxon>
        <taxon>Ciliophora</taxon>
        <taxon>Postciliodesmatophora</taxon>
        <taxon>Heterotrichea</taxon>
        <taxon>Heterotrichida</taxon>
        <taxon>Stentoridae</taxon>
        <taxon>Stentor</taxon>
    </lineage>
</organism>
<evidence type="ECO:0000313" key="2">
    <source>
        <dbReference type="EMBL" id="OMJ80565.1"/>
    </source>
</evidence>
<evidence type="ECO:0000256" key="1">
    <source>
        <dbReference type="SAM" id="Coils"/>
    </source>
</evidence>
<keyword evidence="1" id="KW-0175">Coiled coil</keyword>
<accession>A0A1R2BVF7</accession>
<evidence type="ECO:0000313" key="3">
    <source>
        <dbReference type="Proteomes" id="UP000187209"/>
    </source>
</evidence>
<protein>
    <submittedName>
        <fullName evidence="2">Uncharacterized protein</fullName>
    </submittedName>
</protein>